<comment type="caution">
    <text evidence="1">The sequence shown here is derived from an EMBL/GenBank/DDBJ whole genome shotgun (WGS) entry which is preliminary data.</text>
</comment>
<proteinExistence type="predicted"/>
<protein>
    <submittedName>
        <fullName evidence="1">Regulatory protein GemA</fullName>
    </submittedName>
</protein>
<dbReference type="EMBL" id="JAMZEK010000003">
    <property type="protein sequence ID" value="MCP1375365.1"/>
    <property type="molecule type" value="Genomic_DNA"/>
</dbReference>
<gene>
    <name evidence="1" type="ORF">NC595_15045</name>
</gene>
<reference evidence="1 2" key="1">
    <citation type="submission" date="2022-06" db="EMBL/GenBank/DDBJ databases">
        <title>Dyella sp. Sa strain:Sa Genome sequencing.</title>
        <authorList>
            <person name="Park S."/>
        </authorList>
    </citation>
    <scope>NUCLEOTIDE SEQUENCE [LARGE SCALE GENOMIC DNA]</scope>
    <source>
        <strain evidence="1 2">Sa</strain>
    </source>
</reference>
<accession>A0ABT1FE23</accession>
<evidence type="ECO:0000313" key="2">
    <source>
        <dbReference type="Proteomes" id="UP001204615"/>
    </source>
</evidence>
<dbReference type="RefSeq" id="WP_253567806.1">
    <property type="nucleotide sequence ID" value="NZ_JAMZEK010000003.1"/>
</dbReference>
<dbReference type="Pfam" id="PF06252">
    <property type="entry name" value="GemA"/>
    <property type="match status" value="1"/>
</dbReference>
<organism evidence="1 2">
    <name type="scientific">Dyella lutea</name>
    <dbReference type="NCBI Taxonomy" id="2950441"/>
    <lineage>
        <taxon>Bacteria</taxon>
        <taxon>Pseudomonadati</taxon>
        <taxon>Pseudomonadota</taxon>
        <taxon>Gammaproteobacteria</taxon>
        <taxon>Lysobacterales</taxon>
        <taxon>Rhodanobacteraceae</taxon>
        <taxon>Dyella</taxon>
    </lineage>
</organism>
<keyword evidence="2" id="KW-1185">Reference proteome</keyword>
<dbReference type="Proteomes" id="UP001204615">
    <property type="component" value="Unassembled WGS sequence"/>
</dbReference>
<dbReference type="InterPro" id="IPR009363">
    <property type="entry name" value="Phage_Mu_Gp16"/>
</dbReference>
<name>A0ABT1FE23_9GAMM</name>
<evidence type="ECO:0000313" key="1">
    <source>
        <dbReference type="EMBL" id="MCP1375365.1"/>
    </source>
</evidence>
<sequence>MMSPVTGPSRAIKLRNRELAAIHVLASKKLHLDRDTYVALLQRVGNVRSSADLDATGRGKVLDELRRLAGEGERQMRNAVNLPDAPQNVREEIAGMVAKVGAILAETGKRWNYAHGTARRMFKVQRVEWLRPDQLHKLVAALQMSANRARRK</sequence>